<name>A0A0J8B1R9_BETVV</name>
<dbReference type="EMBL" id="KQ098484">
    <property type="protein sequence ID" value="KMS93843.1"/>
    <property type="molecule type" value="Genomic_DNA"/>
</dbReference>
<feature type="non-terminal residue" evidence="1">
    <location>
        <position position="1"/>
    </location>
</feature>
<protein>
    <submittedName>
        <fullName evidence="1">Uncharacterized protein</fullName>
    </submittedName>
</protein>
<gene>
    <name evidence="1" type="ORF">BVRB_027400</name>
</gene>
<evidence type="ECO:0000313" key="1">
    <source>
        <dbReference type="EMBL" id="KMS93843.1"/>
    </source>
</evidence>
<evidence type="ECO:0000313" key="2">
    <source>
        <dbReference type="Proteomes" id="UP000035740"/>
    </source>
</evidence>
<dbReference type="AlphaFoldDB" id="A0A0J8B1R9"/>
<reference evidence="1 2" key="1">
    <citation type="journal article" date="2014" name="Nature">
        <title>The genome of the recently domesticated crop plant sugar beet (Beta vulgaris).</title>
        <authorList>
            <person name="Dohm J.C."/>
            <person name="Minoche A.E."/>
            <person name="Holtgrawe D."/>
            <person name="Capella-Gutierrez S."/>
            <person name="Zakrzewski F."/>
            <person name="Tafer H."/>
            <person name="Rupp O."/>
            <person name="Sorensen T.R."/>
            <person name="Stracke R."/>
            <person name="Reinhardt R."/>
            <person name="Goesmann A."/>
            <person name="Kraft T."/>
            <person name="Schulz B."/>
            <person name="Stadler P.F."/>
            <person name="Schmidt T."/>
            <person name="Gabaldon T."/>
            <person name="Lehrach H."/>
            <person name="Weisshaar B."/>
            <person name="Himmelbauer H."/>
        </authorList>
    </citation>
    <scope>NUCLEOTIDE SEQUENCE [LARGE SCALE GENOMIC DNA]</scope>
    <source>
        <tissue evidence="1">Taproot</tissue>
    </source>
</reference>
<dbReference type="Gramene" id="KMS93843">
    <property type="protein sequence ID" value="KMS93843"/>
    <property type="gene ID" value="BVRB_027400"/>
</dbReference>
<sequence length="244" mass="27450">LFIADRRADSEPDCLETTMIFRNVDQDDINDQLNDEIDTMRAGETEEALDSVSETEINELVGHPDPPSSQPSLQVQLPTEENIRASILPSFHPLASPSLVKPAPISRDSEEGAISMEQIPLKRTLTLREQFQALQRLTMVEINREFSDERLQFASQLHSIREKSVSLDHLSNQVRISGLYRLLRLLTIALIQIVEFASSFQKIVELAYNQFSSLEKSSANGRKGSITSDSACLFSVNAFWSEIQ</sequence>
<dbReference type="Proteomes" id="UP000035740">
    <property type="component" value="Unassembled WGS sequence"/>
</dbReference>
<keyword evidence="2" id="KW-1185">Reference proteome</keyword>
<proteinExistence type="predicted"/>
<accession>A0A0J8B1R9</accession>
<feature type="non-terminal residue" evidence="1">
    <location>
        <position position="244"/>
    </location>
</feature>
<organism evidence="1 2">
    <name type="scientific">Beta vulgaris subsp. vulgaris</name>
    <name type="common">Beet</name>
    <dbReference type="NCBI Taxonomy" id="3555"/>
    <lineage>
        <taxon>Eukaryota</taxon>
        <taxon>Viridiplantae</taxon>
        <taxon>Streptophyta</taxon>
        <taxon>Embryophyta</taxon>
        <taxon>Tracheophyta</taxon>
        <taxon>Spermatophyta</taxon>
        <taxon>Magnoliopsida</taxon>
        <taxon>eudicotyledons</taxon>
        <taxon>Gunneridae</taxon>
        <taxon>Pentapetalae</taxon>
        <taxon>Caryophyllales</taxon>
        <taxon>Chenopodiaceae</taxon>
        <taxon>Betoideae</taxon>
        <taxon>Beta</taxon>
    </lineage>
</organism>